<organism evidence="4 5">
    <name type="scientific">Stieleria varia</name>
    <dbReference type="NCBI Taxonomy" id="2528005"/>
    <lineage>
        <taxon>Bacteria</taxon>
        <taxon>Pseudomonadati</taxon>
        <taxon>Planctomycetota</taxon>
        <taxon>Planctomycetia</taxon>
        <taxon>Pirellulales</taxon>
        <taxon>Pirellulaceae</taxon>
        <taxon>Stieleria</taxon>
    </lineage>
</organism>
<reference evidence="4 5" key="1">
    <citation type="submission" date="2019-02" db="EMBL/GenBank/DDBJ databases">
        <title>Deep-cultivation of Planctomycetes and their phenomic and genomic characterization uncovers novel biology.</title>
        <authorList>
            <person name="Wiegand S."/>
            <person name="Jogler M."/>
            <person name="Boedeker C."/>
            <person name="Pinto D."/>
            <person name="Vollmers J."/>
            <person name="Rivas-Marin E."/>
            <person name="Kohn T."/>
            <person name="Peeters S.H."/>
            <person name="Heuer A."/>
            <person name="Rast P."/>
            <person name="Oberbeckmann S."/>
            <person name="Bunk B."/>
            <person name="Jeske O."/>
            <person name="Meyerdierks A."/>
            <person name="Storesund J.E."/>
            <person name="Kallscheuer N."/>
            <person name="Luecker S."/>
            <person name="Lage O.M."/>
            <person name="Pohl T."/>
            <person name="Merkel B.J."/>
            <person name="Hornburger P."/>
            <person name="Mueller R.-W."/>
            <person name="Bruemmer F."/>
            <person name="Labrenz M."/>
            <person name="Spormann A.M."/>
            <person name="Op Den Camp H."/>
            <person name="Overmann J."/>
            <person name="Amann R."/>
            <person name="Jetten M.S.M."/>
            <person name="Mascher T."/>
            <person name="Medema M.H."/>
            <person name="Devos D.P."/>
            <person name="Kaster A.-K."/>
            <person name="Ovreas L."/>
            <person name="Rohde M."/>
            <person name="Galperin M.Y."/>
            <person name="Jogler C."/>
        </authorList>
    </citation>
    <scope>NUCLEOTIDE SEQUENCE [LARGE SCALE GENOMIC DNA]</scope>
    <source>
        <strain evidence="4 5">Pla52n</strain>
    </source>
</reference>
<dbReference type="SMART" id="SM00448">
    <property type="entry name" value="REC"/>
    <property type="match status" value="1"/>
</dbReference>
<dbReference type="SMART" id="SM00471">
    <property type="entry name" value="HDc"/>
    <property type="match status" value="1"/>
</dbReference>
<dbReference type="Pfam" id="PF08668">
    <property type="entry name" value="HDOD"/>
    <property type="match status" value="1"/>
</dbReference>
<protein>
    <submittedName>
        <fullName evidence="4">Hydrogenase transcriptional regulatory protein hupR1</fullName>
    </submittedName>
</protein>
<dbReference type="RefSeq" id="WP_146519505.1">
    <property type="nucleotide sequence ID" value="NZ_CP151726.1"/>
</dbReference>
<feature type="domain" description="Response regulatory" evidence="2">
    <location>
        <begin position="2"/>
        <end position="117"/>
    </location>
</feature>
<accession>A0A5C6B3E1</accession>
<dbReference type="InterPro" id="IPR013976">
    <property type="entry name" value="HDOD"/>
</dbReference>
<comment type="caution">
    <text evidence="4">The sequence shown here is derived from an EMBL/GenBank/DDBJ whole genome shotgun (WGS) entry which is preliminary data.</text>
</comment>
<dbReference type="InterPro" id="IPR006675">
    <property type="entry name" value="HDIG_dom"/>
</dbReference>
<dbReference type="CDD" id="cd17569">
    <property type="entry name" value="REC_HupR-like"/>
    <property type="match status" value="1"/>
</dbReference>
<dbReference type="GO" id="GO:0000160">
    <property type="term" value="P:phosphorelay signal transduction system"/>
    <property type="evidence" value="ECO:0007669"/>
    <property type="project" value="InterPro"/>
</dbReference>
<dbReference type="OrthoDB" id="9788446at2"/>
<dbReference type="PROSITE" id="PS51833">
    <property type="entry name" value="HDOD"/>
    <property type="match status" value="1"/>
</dbReference>
<proteinExistence type="predicted"/>
<feature type="modified residue" description="4-aspartylphosphate" evidence="1">
    <location>
        <position position="53"/>
    </location>
</feature>
<feature type="domain" description="HDOD" evidence="3">
    <location>
        <begin position="138"/>
        <end position="333"/>
    </location>
</feature>
<dbReference type="SUPFAM" id="SSF52172">
    <property type="entry name" value="CheY-like"/>
    <property type="match status" value="1"/>
</dbReference>
<dbReference type="InterPro" id="IPR014626">
    <property type="entry name" value="Sig_transdc_resp-reg_put"/>
</dbReference>
<dbReference type="AlphaFoldDB" id="A0A5C6B3E1"/>
<dbReference type="PROSITE" id="PS50110">
    <property type="entry name" value="RESPONSE_REGULATORY"/>
    <property type="match status" value="1"/>
</dbReference>
<keyword evidence="1" id="KW-0597">Phosphoprotein</keyword>
<dbReference type="Proteomes" id="UP000320176">
    <property type="component" value="Unassembled WGS sequence"/>
</dbReference>
<evidence type="ECO:0000259" key="2">
    <source>
        <dbReference type="PROSITE" id="PS50110"/>
    </source>
</evidence>
<sequence length="393" mass="42834">MKILLVDDEAQVLRGVSRMIESEVADWEVETALSGKGALEMLEEDEFNVVVTDMRMPGMDGSQLLDAVELRFPQVLRVVLSGQADRETVLQAIRPMHQYLSKPCDPQKLIDIIRRAEVFQQTISSTEILSAIGRANCLPSLPTIVTQFNSSLESNSSTSASLAKVVMQDPMLCAKILQLANSAIFGLRQPVVAVERALSVLGSEITRALALSLSVFSSERESTATTTRQLFTHSIEVARISRLIAGWENTDASTINTACSGGLLHDIGKMVLLNAFEERYGGLITRSAHQGVWEVELEMQEFGASHAGVGAYLLETWGLPTEIVQAVGSHHSLDLCSRSGLICQIVFGANWIAHGSTDSDLLSGSNSTTEAFCKRLSQWKAMYLEAVMEDSNA</sequence>
<dbReference type="SUPFAM" id="SSF109604">
    <property type="entry name" value="HD-domain/PDEase-like"/>
    <property type="match status" value="1"/>
</dbReference>
<dbReference type="InterPro" id="IPR003607">
    <property type="entry name" value="HD/PDEase_dom"/>
</dbReference>
<evidence type="ECO:0000256" key="1">
    <source>
        <dbReference type="PROSITE-ProRule" id="PRU00169"/>
    </source>
</evidence>
<dbReference type="PANTHER" id="PTHR33525">
    <property type="match status" value="1"/>
</dbReference>
<dbReference type="Pfam" id="PF00072">
    <property type="entry name" value="Response_reg"/>
    <property type="match status" value="1"/>
</dbReference>
<dbReference type="PANTHER" id="PTHR33525:SF3">
    <property type="entry name" value="RIBONUCLEASE Y"/>
    <property type="match status" value="1"/>
</dbReference>
<dbReference type="Gene3D" id="1.10.3210.10">
    <property type="entry name" value="Hypothetical protein af1432"/>
    <property type="match status" value="1"/>
</dbReference>
<dbReference type="InterPro" id="IPR052340">
    <property type="entry name" value="RNase_Y/CdgJ"/>
</dbReference>
<gene>
    <name evidence="4" type="primary">hupR1_1</name>
    <name evidence="4" type="ORF">Pla52n_21410</name>
</gene>
<dbReference type="CDD" id="cd00077">
    <property type="entry name" value="HDc"/>
    <property type="match status" value="1"/>
</dbReference>
<dbReference type="EMBL" id="SJPN01000002">
    <property type="protein sequence ID" value="TWU06420.1"/>
    <property type="molecule type" value="Genomic_DNA"/>
</dbReference>
<evidence type="ECO:0000313" key="4">
    <source>
        <dbReference type="EMBL" id="TWU06420.1"/>
    </source>
</evidence>
<dbReference type="Gene3D" id="3.40.50.2300">
    <property type="match status" value="1"/>
</dbReference>
<evidence type="ECO:0000313" key="5">
    <source>
        <dbReference type="Proteomes" id="UP000320176"/>
    </source>
</evidence>
<dbReference type="InterPro" id="IPR011006">
    <property type="entry name" value="CheY-like_superfamily"/>
</dbReference>
<dbReference type="NCBIfam" id="TIGR00277">
    <property type="entry name" value="HDIG"/>
    <property type="match status" value="1"/>
</dbReference>
<name>A0A5C6B3E1_9BACT</name>
<dbReference type="PIRSF" id="PIRSF036883">
    <property type="entry name" value="RR_HD-GYP_mod"/>
    <property type="match status" value="1"/>
</dbReference>
<keyword evidence="5" id="KW-1185">Reference proteome</keyword>
<evidence type="ECO:0000259" key="3">
    <source>
        <dbReference type="PROSITE" id="PS51833"/>
    </source>
</evidence>
<dbReference type="InterPro" id="IPR001789">
    <property type="entry name" value="Sig_transdc_resp-reg_receiver"/>
</dbReference>